<evidence type="ECO:0000256" key="1">
    <source>
        <dbReference type="ARBA" id="ARBA00022737"/>
    </source>
</evidence>
<dbReference type="SUPFAM" id="SSF48452">
    <property type="entry name" value="TPR-like"/>
    <property type="match status" value="2"/>
</dbReference>
<sequence>MPIIHIDLKEVVGDYVTLRYFLDEPSDYLSSPHFTKRNIAELNHIAQRDYYVEQVVEYSKTGQDLYNWLDGSDRILENLLDSPQWGEVTVLAIATAENLAHLPWELLHDGNEFLVERQVVPVRWVSSKKSKKLTIQHPKKERALQVLFMASSPIGEETLLDYEAEERGILAATETAERQRSIELVVEESGSLEGLNKLLSSRNFNYFDILHLTGHTSIKNGKRCFIAEKITGEPDYVSAQDIVKQIKSSQSQPQLIFLSACNTGKKTGSGTVLSMSETLIRSGAKAVLGWGKSVLDENAILAAKVLYEQLSLGRELTQAVASTYEELIEKKARDWHLLRLYTAGTLPGELVTSLVGNSVRTPAPPPSVAPEFLDPEGRVKVATRESFVGRRRHLQNCLRTFQHSIDKVGVLIYGMGGLGKSSLAARLCDRYLQRERVVWVGKVNLDNLANVLADKLDDQEQRNQLKNSGEGLKHRLKRVFDQSSGRKSFLLVLDDFENNLEPRNDNYVLTPEAASVLSAIVEAIQETYSSHRIIITCRYDFDFTKSHHFYKQPLDALRGADLQKKWNRLPASDNIQIDEILQSQVEKLADGNPRLLEKLHEELNKSSKFNQLNKLNKSNENSKKLKELQVLIYNELKANLSELLGKEEVLDKLLRDQIEKDSLMRDMLQRGLVFELPVPKDALKAVCETVDELDECIDKAVKLGLLEASYDWELLRVPRYLGLEKLDEISLNKKAAKELYDLWYEQAETKTKISEERLLEIHRLAKLGDETEIQVTMTEILATRWKDRNLFRKVVELCTETLKDLEKVHSDVPSNQVARVRNVLGNSNLLLGYYQNAKDQYEKALMMGEQLEEKSLDFAQTLNGLGYLYILTKDYDKAKQRLDEALNIINRNTQQELFNKVQDWRCQEKLPIKLECLSYLAYCYREQKKWQEARFLYVKALWMCKRLPTEENITLAESYHNLATVYYEQDVYKKAEAWYRAALKLSQGLLGEEHLTTANILSSLGKVYLLQKRYDDARYQFRKALNIKIKMLETHIDIVYDLKHLGYTNDELKKDEEAYKCYRQALEMIEMLRAKKDPSINNNDDMRKVEQELKNRISHL</sequence>
<feature type="repeat" description="TPR" evidence="3">
    <location>
        <begin position="956"/>
        <end position="989"/>
    </location>
</feature>
<evidence type="ECO:0000256" key="2">
    <source>
        <dbReference type="ARBA" id="ARBA00022803"/>
    </source>
</evidence>
<dbReference type="InterPro" id="IPR011990">
    <property type="entry name" value="TPR-like_helical_dom_sf"/>
</dbReference>
<dbReference type="Proteomes" id="UP000660380">
    <property type="component" value="Unassembled WGS sequence"/>
</dbReference>
<dbReference type="InterPro" id="IPR019734">
    <property type="entry name" value="TPR_rpt"/>
</dbReference>
<dbReference type="Pfam" id="PF00931">
    <property type="entry name" value="NB-ARC"/>
    <property type="match status" value="1"/>
</dbReference>
<keyword evidence="4" id="KW-0175">Coiled coil</keyword>
<dbReference type="InterPro" id="IPR024983">
    <property type="entry name" value="CHAT_dom"/>
</dbReference>
<comment type="caution">
    <text evidence="7">The sequence shown here is derived from an EMBL/GenBank/DDBJ whole genome shotgun (WGS) entry which is preliminary data.</text>
</comment>
<dbReference type="SMART" id="SM00028">
    <property type="entry name" value="TPR"/>
    <property type="match status" value="6"/>
</dbReference>
<reference evidence="7 8" key="1">
    <citation type="journal article" date="2020" name="ISME J.">
        <title>Comparative genomics reveals insights into cyanobacterial evolution and habitat adaptation.</title>
        <authorList>
            <person name="Chen M.Y."/>
            <person name="Teng W.K."/>
            <person name="Zhao L."/>
            <person name="Hu C.X."/>
            <person name="Zhou Y.K."/>
            <person name="Han B.P."/>
            <person name="Song L.R."/>
            <person name="Shu W.S."/>
        </authorList>
    </citation>
    <scope>NUCLEOTIDE SEQUENCE [LARGE SCALE GENOMIC DNA]</scope>
    <source>
        <strain evidence="7 8">FACHB-248</strain>
    </source>
</reference>
<dbReference type="Pfam" id="PF13424">
    <property type="entry name" value="TPR_12"/>
    <property type="match status" value="1"/>
</dbReference>
<protein>
    <submittedName>
        <fullName evidence="7">Tetratricopeptide repeat protein</fullName>
    </submittedName>
</protein>
<evidence type="ECO:0000259" key="5">
    <source>
        <dbReference type="Pfam" id="PF00931"/>
    </source>
</evidence>
<proteinExistence type="predicted"/>
<dbReference type="InterPro" id="IPR027417">
    <property type="entry name" value="P-loop_NTPase"/>
</dbReference>
<dbReference type="InterPro" id="IPR002182">
    <property type="entry name" value="NB-ARC"/>
</dbReference>
<dbReference type="PROSITE" id="PS50005">
    <property type="entry name" value="TPR"/>
    <property type="match status" value="3"/>
</dbReference>
<keyword evidence="2 3" id="KW-0802">TPR repeat</keyword>
<dbReference type="SUPFAM" id="SSF52540">
    <property type="entry name" value="P-loop containing nucleoside triphosphate hydrolases"/>
    <property type="match status" value="1"/>
</dbReference>
<gene>
    <name evidence="7" type="ORF">H6G81_07140</name>
</gene>
<dbReference type="Gene3D" id="1.25.40.10">
    <property type="entry name" value="Tetratricopeptide repeat domain"/>
    <property type="match status" value="2"/>
</dbReference>
<dbReference type="PANTHER" id="PTHR45641:SF19">
    <property type="entry name" value="NEPHROCYSTIN-3"/>
    <property type="match status" value="1"/>
</dbReference>
<feature type="domain" description="CHAT" evidence="6">
    <location>
        <begin position="60"/>
        <end position="334"/>
    </location>
</feature>
<evidence type="ECO:0000256" key="4">
    <source>
        <dbReference type="SAM" id="Coils"/>
    </source>
</evidence>
<organism evidence="7 8">
    <name type="scientific">Scytonema hofmannii FACHB-248</name>
    <dbReference type="NCBI Taxonomy" id="1842502"/>
    <lineage>
        <taxon>Bacteria</taxon>
        <taxon>Bacillati</taxon>
        <taxon>Cyanobacteriota</taxon>
        <taxon>Cyanophyceae</taxon>
        <taxon>Nostocales</taxon>
        <taxon>Scytonemataceae</taxon>
        <taxon>Scytonema</taxon>
    </lineage>
</organism>
<evidence type="ECO:0000256" key="3">
    <source>
        <dbReference type="PROSITE-ProRule" id="PRU00339"/>
    </source>
</evidence>
<keyword evidence="8" id="KW-1185">Reference proteome</keyword>
<dbReference type="PANTHER" id="PTHR45641">
    <property type="entry name" value="TETRATRICOPEPTIDE REPEAT PROTEIN (AFU_ORTHOLOGUE AFUA_6G03870)"/>
    <property type="match status" value="1"/>
</dbReference>
<feature type="domain" description="NB-ARC" evidence="5">
    <location>
        <begin position="409"/>
        <end position="496"/>
    </location>
</feature>
<feature type="coiled-coil region" evidence="4">
    <location>
        <begin position="834"/>
        <end position="895"/>
    </location>
</feature>
<evidence type="ECO:0000313" key="7">
    <source>
        <dbReference type="EMBL" id="MBD2604313.1"/>
    </source>
</evidence>
<dbReference type="Gene3D" id="3.40.50.300">
    <property type="entry name" value="P-loop containing nucleotide triphosphate hydrolases"/>
    <property type="match status" value="1"/>
</dbReference>
<dbReference type="EMBL" id="JACJTA010000010">
    <property type="protein sequence ID" value="MBD2604313.1"/>
    <property type="molecule type" value="Genomic_DNA"/>
</dbReference>
<feature type="repeat" description="TPR" evidence="3">
    <location>
        <begin position="998"/>
        <end position="1031"/>
    </location>
</feature>
<evidence type="ECO:0000259" key="6">
    <source>
        <dbReference type="Pfam" id="PF12770"/>
    </source>
</evidence>
<dbReference type="RefSeq" id="WP_051502899.1">
    <property type="nucleotide sequence ID" value="NZ_JACJTA010000010.1"/>
</dbReference>
<dbReference type="Pfam" id="PF13181">
    <property type="entry name" value="TPR_8"/>
    <property type="match status" value="2"/>
</dbReference>
<feature type="repeat" description="TPR" evidence="3">
    <location>
        <begin position="859"/>
        <end position="892"/>
    </location>
</feature>
<accession>A0ABR8GMC0</accession>
<keyword evidence="1" id="KW-0677">Repeat</keyword>
<name>A0ABR8GMC0_9CYAN</name>
<dbReference type="Pfam" id="PF12770">
    <property type="entry name" value="CHAT"/>
    <property type="match status" value="1"/>
</dbReference>
<evidence type="ECO:0000313" key="8">
    <source>
        <dbReference type="Proteomes" id="UP000660380"/>
    </source>
</evidence>